<dbReference type="PROSITE" id="PS50011">
    <property type="entry name" value="PROTEIN_KINASE_DOM"/>
    <property type="match status" value="1"/>
</dbReference>
<accession>A0A0C2STQ5</accession>
<dbReference type="InterPro" id="IPR000719">
    <property type="entry name" value="Prot_kinase_dom"/>
</dbReference>
<dbReference type="AlphaFoldDB" id="A0A0C2STQ5"/>
<sequence>MAIYASLVSKGVPNVDRLKKAEIQHDVHGSYVDLEPRGIDEGPKSPLDVRNAVVCVLEALKVAHADPPVFHRDIRWQNIMQSCEDSSKWFLIDWEDASFAPTKGAPHLSQNEHSPNVYKDNHGADVDIWAVGRLIFTARVHVPALRDLG</sequence>
<organism evidence="2 3">
    <name type="scientific">Amanita muscaria (strain Koide BX008)</name>
    <dbReference type="NCBI Taxonomy" id="946122"/>
    <lineage>
        <taxon>Eukaryota</taxon>
        <taxon>Fungi</taxon>
        <taxon>Dikarya</taxon>
        <taxon>Basidiomycota</taxon>
        <taxon>Agaricomycotina</taxon>
        <taxon>Agaricomycetes</taxon>
        <taxon>Agaricomycetidae</taxon>
        <taxon>Agaricales</taxon>
        <taxon>Pluteineae</taxon>
        <taxon>Amanitaceae</taxon>
        <taxon>Amanita</taxon>
    </lineage>
</organism>
<feature type="domain" description="Protein kinase" evidence="1">
    <location>
        <begin position="1"/>
        <end position="149"/>
    </location>
</feature>
<evidence type="ECO:0000313" key="2">
    <source>
        <dbReference type="EMBL" id="KIL57419.1"/>
    </source>
</evidence>
<dbReference type="Proteomes" id="UP000054549">
    <property type="component" value="Unassembled WGS sequence"/>
</dbReference>
<dbReference type="EMBL" id="KN818370">
    <property type="protein sequence ID" value="KIL57419.1"/>
    <property type="molecule type" value="Genomic_DNA"/>
</dbReference>
<dbReference type="SUPFAM" id="SSF56112">
    <property type="entry name" value="Protein kinase-like (PK-like)"/>
    <property type="match status" value="1"/>
</dbReference>
<protein>
    <recommendedName>
        <fullName evidence="1">Protein kinase domain-containing protein</fullName>
    </recommendedName>
</protein>
<dbReference type="Gene3D" id="1.10.510.10">
    <property type="entry name" value="Transferase(Phosphotransferase) domain 1"/>
    <property type="match status" value="1"/>
</dbReference>
<dbReference type="HOGENOM" id="CLU_1963961_0_0_1"/>
<dbReference type="InterPro" id="IPR011009">
    <property type="entry name" value="Kinase-like_dom_sf"/>
</dbReference>
<keyword evidence="3" id="KW-1185">Reference proteome</keyword>
<gene>
    <name evidence="2" type="ORF">M378DRAFT_171737</name>
</gene>
<dbReference type="GO" id="GO:0004672">
    <property type="term" value="F:protein kinase activity"/>
    <property type="evidence" value="ECO:0007669"/>
    <property type="project" value="InterPro"/>
</dbReference>
<dbReference type="OrthoDB" id="2379186at2759"/>
<evidence type="ECO:0000259" key="1">
    <source>
        <dbReference type="PROSITE" id="PS50011"/>
    </source>
</evidence>
<name>A0A0C2STQ5_AMAMK</name>
<reference evidence="2 3" key="1">
    <citation type="submission" date="2014-04" db="EMBL/GenBank/DDBJ databases">
        <title>Evolutionary Origins and Diversification of the Mycorrhizal Mutualists.</title>
        <authorList>
            <consortium name="DOE Joint Genome Institute"/>
            <consortium name="Mycorrhizal Genomics Consortium"/>
            <person name="Kohler A."/>
            <person name="Kuo A."/>
            <person name="Nagy L.G."/>
            <person name="Floudas D."/>
            <person name="Copeland A."/>
            <person name="Barry K.W."/>
            <person name="Cichocki N."/>
            <person name="Veneault-Fourrey C."/>
            <person name="LaButti K."/>
            <person name="Lindquist E.A."/>
            <person name="Lipzen A."/>
            <person name="Lundell T."/>
            <person name="Morin E."/>
            <person name="Murat C."/>
            <person name="Riley R."/>
            <person name="Ohm R."/>
            <person name="Sun H."/>
            <person name="Tunlid A."/>
            <person name="Henrissat B."/>
            <person name="Grigoriev I.V."/>
            <person name="Hibbett D.S."/>
            <person name="Martin F."/>
        </authorList>
    </citation>
    <scope>NUCLEOTIDE SEQUENCE [LARGE SCALE GENOMIC DNA]</scope>
    <source>
        <strain evidence="2 3">Koide BX008</strain>
    </source>
</reference>
<proteinExistence type="predicted"/>
<dbReference type="GO" id="GO:0005524">
    <property type="term" value="F:ATP binding"/>
    <property type="evidence" value="ECO:0007669"/>
    <property type="project" value="InterPro"/>
</dbReference>
<evidence type="ECO:0000313" key="3">
    <source>
        <dbReference type="Proteomes" id="UP000054549"/>
    </source>
</evidence>
<dbReference type="InParanoid" id="A0A0C2STQ5"/>